<evidence type="ECO:0000313" key="6">
    <source>
        <dbReference type="EMBL" id="ORX54408.1"/>
    </source>
</evidence>
<keyword evidence="7" id="KW-1185">Reference proteome</keyword>
<dbReference type="InterPro" id="IPR032098">
    <property type="entry name" value="Acyltransf_C"/>
</dbReference>
<dbReference type="PANTHER" id="PTHR10983:SF16">
    <property type="entry name" value="LYSOCARDIOLIPIN ACYLTRANSFERASE 1"/>
    <property type="match status" value="1"/>
</dbReference>
<dbReference type="Proteomes" id="UP000242146">
    <property type="component" value="Unassembled WGS sequence"/>
</dbReference>
<organism evidence="6 7">
    <name type="scientific">Hesseltinella vesiculosa</name>
    <dbReference type="NCBI Taxonomy" id="101127"/>
    <lineage>
        <taxon>Eukaryota</taxon>
        <taxon>Fungi</taxon>
        <taxon>Fungi incertae sedis</taxon>
        <taxon>Mucoromycota</taxon>
        <taxon>Mucoromycotina</taxon>
        <taxon>Mucoromycetes</taxon>
        <taxon>Mucorales</taxon>
        <taxon>Cunninghamellaceae</taxon>
        <taxon>Hesseltinella</taxon>
    </lineage>
</organism>
<keyword evidence="3 6" id="KW-0012">Acyltransferase</keyword>
<gene>
    <name evidence="6" type="ORF">DM01DRAFT_1335559</name>
</gene>
<comment type="caution">
    <text evidence="6">The sequence shown here is derived from an EMBL/GenBank/DDBJ whole genome shotgun (WGS) entry which is preliminary data.</text>
</comment>
<dbReference type="SMART" id="SM00563">
    <property type="entry name" value="PlsC"/>
    <property type="match status" value="1"/>
</dbReference>
<dbReference type="GO" id="GO:0036149">
    <property type="term" value="P:phosphatidylinositol acyl-chain remodeling"/>
    <property type="evidence" value="ECO:0007669"/>
    <property type="project" value="TreeGrafter"/>
</dbReference>
<dbReference type="CDD" id="cd07990">
    <property type="entry name" value="LPLAT_LCLAT1-like"/>
    <property type="match status" value="1"/>
</dbReference>
<dbReference type="Pfam" id="PF01553">
    <property type="entry name" value="Acyltransferase"/>
    <property type="match status" value="1"/>
</dbReference>
<dbReference type="OrthoDB" id="189226at2759"/>
<dbReference type="STRING" id="101127.A0A1X2GJE7"/>
<protein>
    <submittedName>
        <fullName evidence="6">Acyltransferase-domain-containing protein</fullName>
    </submittedName>
</protein>
<feature type="domain" description="Phospholipid/glycerol acyltransferase" evidence="5">
    <location>
        <begin position="99"/>
        <end position="221"/>
    </location>
</feature>
<proteinExistence type="inferred from homology"/>
<feature type="transmembrane region" description="Helical" evidence="4">
    <location>
        <begin position="333"/>
        <end position="354"/>
    </location>
</feature>
<sequence>MKLSVIVNILIVNFGLFYQSTCVVLGQLLSLPLLYTSRAWYLRYIAFTMNIWSQSLIAVVQYFAPAYIELTIDPAIAEQDKSIVELQDDEVRLRLPKRAIVTANHQLLADWVYIWCLSYLARAHDSIKILLKASLKNLPVYGLGMRFFDFIFLQRKLADDQATIVNNLEQSKKDDTPLWLVLFPEGTVVSKNTRQRSKAFADKNNLNDFLYTLLPRSTGLRLCLQTLEASVEYLYDLTICYPDVQAGGTSPEDMYTIPGIFFFNKQPTTIHMYLRRYRVKDIPVENEDTFNQWVYDRWLEKDHLMAAFYKQGYFNKDAKAIGTPIRLSHPLSLIQPTFCLLPYLAMISFLYYFIFA</sequence>
<evidence type="ECO:0000256" key="4">
    <source>
        <dbReference type="SAM" id="Phobius"/>
    </source>
</evidence>
<dbReference type="AlphaFoldDB" id="A0A1X2GJE7"/>
<dbReference type="SUPFAM" id="SSF69593">
    <property type="entry name" value="Glycerol-3-phosphate (1)-acyltransferase"/>
    <property type="match status" value="1"/>
</dbReference>
<reference evidence="6 7" key="1">
    <citation type="submission" date="2016-07" db="EMBL/GenBank/DDBJ databases">
        <title>Pervasive Adenine N6-methylation of Active Genes in Fungi.</title>
        <authorList>
            <consortium name="DOE Joint Genome Institute"/>
            <person name="Mondo S.J."/>
            <person name="Dannebaum R.O."/>
            <person name="Kuo R.C."/>
            <person name="Labutti K."/>
            <person name="Haridas S."/>
            <person name="Kuo A."/>
            <person name="Salamov A."/>
            <person name="Ahrendt S.R."/>
            <person name="Lipzen A."/>
            <person name="Sullivan W."/>
            <person name="Andreopoulos W.B."/>
            <person name="Clum A."/>
            <person name="Lindquist E."/>
            <person name="Daum C."/>
            <person name="Ramamoorthy G.K."/>
            <person name="Gryganskyi A."/>
            <person name="Culley D."/>
            <person name="Magnuson J.K."/>
            <person name="James T.Y."/>
            <person name="O'Malley M.A."/>
            <person name="Stajich J.E."/>
            <person name="Spatafora J.W."/>
            <person name="Visel A."/>
            <person name="Grigoriev I.V."/>
        </authorList>
    </citation>
    <scope>NUCLEOTIDE SEQUENCE [LARGE SCALE GENOMIC DNA]</scope>
    <source>
        <strain evidence="6 7">NRRL 3301</strain>
    </source>
</reference>
<keyword evidence="4" id="KW-0472">Membrane</keyword>
<name>A0A1X2GJE7_9FUNG</name>
<evidence type="ECO:0000313" key="7">
    <source>
        <dbReference type="Proteomes" id="UP000242146"/>
    </source>
</evidence>
<evidence type="ECO:0000256" key="2">
    <source>
        <dbReference type="ARBA" id="ARBA00022679"/>
    </source>
</evidence>
<dbReference type="GO" id="GO:0005783">
    <property type="term" value="C:endoplasmic reticulum"/>
    <property type="evidence" value="ECO:0007669"/>
    <property type="project" value="TreeGrafter"/>
</dbReference>
<dbReference type="GO" id="GO:0016746">
    <property type="term" value="F:acyltransferase activity"/>
    <property type="evidence" value="ECO:0007669"/>
    <property type="project" value="UniProtKB-KW"/>
</dbReference>
<dbReference type="EMBL" id="MCGT01000013">
    <property type="protein sequence ID" value="ORX54408.1"/>
    <property type="molecule type" value="Genomic_DNA"/>
</dbReference>
<evidence type="ECO:0000259" key="5">
    <source>
        <dbReference type="SMART" id="SM00563"/>
    </source>
</evidence>
<keyword evidence="4" id="KW-1133">Transmembrane helix</keyword>
<comment type="similarity">
    <text evidence="1">Belongs to the 1-acyl-sn-glycerol-3-phosphate acyltransferase family.</text>
</comment>
<dbReference type="Pfam" id="PF16076">
    <property type="entry name" value="Acyltransf_C"/>
    <property type="match status" value="1"/>
</dbReference>
<keyword evidence="2 6" id="KW-0808">Transferase</keyword>
<evidence type="ECO:0000256" key="3">
    <source>
        <dbReference type="ARBA" id="ARBA00023315"/>
    </source>
</evidence>
<dbReference type="PANTHER" id="PTHR10983">
    <property type="entry name" value="1-ACYLGLYCEROL-3-PHOSPHATE ACYLTRANSFERASE-RELATED"/>
    <property type="match status" value="1"/>
</dbReference>
<dbReference type="InterPro" id="IPR002123">
    <property type="entry name" value="Plipid/glycerol_acylTrfase"/>
</dbReference>
<accession>A0A1X2GJE7</accession>
<feature type="transmembrane region" description="Helical" evidence="4">
    <location>
        <begin position="6"/>
        <end position="29"/>
    </location>
</feature>
<evidence type="ECO:0000256" key="1">
    <source>
        <dbReference type="ARBA" id="ARBA00008655"/>
    </source>
</evidence>
<keyword evidence="4" id="KW-0812">Transmembrane</keyword>